<dbReference type="CDD" id="cd08241">
    <property type="entry name" value="QOR1"/>
    <property type="match status" value="1"/>
</dbReference>
<dbReference type="Gene3D" id="3.40.50.720">
    <property type="entry name" value="NAD(P)-binding Rossmann-like Domain"/>
    <property type="match status" value="1"/>
</dbReference>
<dbReference type="EMBL" id="CP003984">
    <property type="protein sequence ID" value="AII87449.1"/>
    <property type="molecule type" value="Genomic_DNA"/>
</dbReference>
<dbReference type="SUPFAM" id="SSF51735">
    <property type="entry name" value="NAD(P)-binding Rossmann-fold domains"/>
    <property type="match status" value="1"/>
</dbReference>
<dbReference type="GO" id="GO:0016491">
    <property type="term" value="F:oxidoreductase activity"/>
    <property type="evidence" value="ECO:0007669"/>
    <property type="project" value="InterPro"/>
</dbReference>
<keyword evidence="3" id="KW-1185">Reference proteome</keyword>
<evidence type="ECO:0000313" key="2">
    <source>
        <dbReference type="EMBL" id="AII87449.1"/>
    </source>
</evidence>
<evidence type="ECO:0000313" key="3">
    <source>
        <dbReference type="Proteomes" id="UP000028680"/>
    </source>
</evidence>
<reference evidence="2 3" key="1">
    <citation type="journal article" date="2014" name="ISME J.">
        <title>Adaptation of an abundant Roseobacter RCA organism to pelagic systems revealed by genomic and transcriptomic analyses.</title>
        <authorList>
            <person name="Voget S."/>
            <person name="Wemheuer B."/>
            <person name="Brinkhoff T."/>
            <person name="Vollmers J."/>
            <person name="Dietrich S."/>
            <person name="Giebel H.A."/>
            <person name="Beardsley C."/>
            <person name="Sardemann C."/>
            <person name="Bakenhus I."/>
            <person name="Billerbeck S."/>
            <person name="Daniel R."/>
            <person name="Simon M."/>
        </authorList>
    </citation>
    <scope>NUCLEOTIDE SEQUENCE [LARGE SCALE GENOMIC DNA]</scope>
    <source>
        <strain evidence="2 3">RCA23</strain>
    </source>
</reference>
<dbReference type="InterPro" id="IPR013154">
    <property type="entry name" value="ADH-like_N"/>
</dbReference>
<sequence length="321" mass="33613">MRALQVQDHSEKPVFLDRSIPTLAANQILIRTAACALNFADLLMIRGTYQETPALPFTLGMEVAGEVAGLGAEVTGFEIGDRVAGFAGSGGLAEYCPLEATRCLKLTDGMSFDTAASALISYGTSHLALTHRAKLTSADTLLVLGAGGGVGLTAVEIGAALGARVIAVARGPEKLQVCKDRGATITIDSAEEDVVAKVKSLGGVNVVYDPVGGDPFVAALKCCRPEARYLVIGFASGDVPQIKANHLLVKNVDVLGFYWGGYMGFAPQVLLHSLRDVFAMISKGQLNPHIGGSYDFDQALEALADLKARKSIGKLVVRGPV</sequence>
<dbReference type="SMART" id="SM00829">
    <property type="entry name" value="PKS_ER"/>
    <property type="match status" value="1"/>
</dbReference>
<dbReference type="PANTHER" id="PTHR43677:SF4">
    <property type="entry name" value="QUINONE OXIDOREDUCTASE-LIKE PROTEIN 2"/>
    <property type="match status" value="1"/>
</dbReference>
<evidence type="ECO:0000259" key="1">
    <source>
        <dbReference type="SMART" id="SM00829"/>
    </source>
</evidence>
<dbReference type="InterPro" id="IPR051397">
    <property type="entry name" value="Zn-ADH-like_protein"/>
</dbReference>
<dbReference type="Proteomes" id="UP000028680">
    <property type="component" value="Chromosome"/>
</dbReference>
<dbReference type="InterPro" id="IPR013149">
    <property type="entry name" value="ADH-like_C"/>
</dbReference>
<dbReference type="RefSeq" id="WP_044050160.1">
    <property type="nucleotide sequence ID" value="NZ_CP003984.1"/>
</dbReference>
<dbReference type="SUPFAM" id="SSF50129">
    <property type="entry name" value="GroES-like"/>
    <property type="match status" value="1"/>
</dbReference>
<dbReference type="Pfam" id="PF08240">
    <property type="entry name" value="ADH_N"/>
    <property type="match status" value="1"/>
</dbReference>
<dbReference type="Pfam" id="PF00107">
    <property type="entry name" value="ADH_zinc_N"/>
    <property type="match status" value="1"/>
</dbReference>
<dbReference type="Gene3D" id="3.90.180.10">
    <property type="entry name" value="Medium-chain alcohol dehydrogenases, catalytic domain"/>
    <property type="match status" value="1"/>
</dbReference>
<dbReference type="PANTHER" id="PTHR43677">
    <property type="entry name" value="SHORT-CHAIN DEHYDROGENASE/REDUCTASE"/>
    <property type="match status" value="1"/>
</dbReference>
<dbReference type="InterPro" id="IPR036291">
    <property type="entry name" value="NAD(P)-bd_dom_sf"/>
</dbReference>
<dbReference type="AlphaFoldDB" id="A0AAN0RJQ5"/>
<dbReference type="InterPro" id="IPR020843">
    <property type="entry name" value="ER"/>
</dbReference>
<proteinExistence type="predicted"/>
<feature type="domain" description="Enoyl reductase (ER)" evidence="1">
    <location>
        <begin position="8"/>
        <end position="317"/>
    </location>
</feature>
<protein>
    <submittedName>
        <fullName evidence="2">Alcohol dehydrogenase</fullName>
    </submittedName>
</protein>
<accession>A0AAN0RJQ5</accession>
<dbReference type="KEGG" id="ptp:RCA23_c19180"/>
<name>A0AAN0RJQ5_9RHOB</name>
<dbReference type="InterPro" id="IPR011032">
    <property type="entry name" value="GroES-like_sf"/>
</dbReference>
<gene>
    <name evidence="2" type="ORF">RCA23_c19180</name>
</gene>
<organism evidence="2 3">
    <name type="scientific">Planktomarina temperata RCA23</name>
    <dbReference type="NCBI Taxonomy" id="666509"/>
    <lineage>
        <taxon>Bacteria</taxon>
        <taxon>Pseudomonadati</taxon>
        <taxon>Pseudomonadota</taxon>
        <taxon>Alphaproteobacteria</taxon>
        <taxon>Rhodobacterales</taxon>
        <taxon>Paracoccaceae</taxon>
        <taxon>Planktomarina</taxon>
    </lineage>
</organism>